<dbReference type="Gene3D" id="2.60.120.680">
    <property type="entry name" value="GOLD domain"/>
    <property type="match status" value="1"/>
</dbReference>
<dbReference type="GO" id="GO:0005737">
    <property type="term" value="C:cytoplasm"/>
    <property type="evidence" value="ECO:0007669"/>
    <property type="project" value="TreeGrafter"/>
</dbReference>
<dbReference type="Proteomes" id="UP000326759">
    <property type="component" value="Unassembled WGS sequence"/>
</dbReference>
<dbReference type="InterPro" id="IPR001251">
    <property type="entry name" value="CRAL-TRIO_dom"/>
</dbReference>
<feature type="transmembrane region" description="Helical" evidence="1">
    <location>
        <begin position="38"/>
        <end position="64"/>
    </location>
</feature>
<dbReference type="PANTHER" id="PTHR23324:SF83">
    <property type="entry name" value="SEC14-LIKE PROTEIN 2"/>
    <property type="match status" value="1"/>
</dbReference>
<evidence type="ECO:0000313" key="3">
    <source>
        <dbReference type="EMBL" id="KAB7501470.1"/>
    </source>
</evidence>
<dbReference type="SUPFAM" id="SSF52087">
    <property type="entry name" value="CRAL/TRIO domain"/>
    <property type="match status" value="1"/>
</dbReference>
<dbReference type="InterPro" id="IPR036865">
    <property type="entry name" value="CRAL-TRIO_dom_sf"/>
</dbReference>
<dbReference type="Gene3D" id="3.40.525.10">
    <property type="entry name" value="CRAL-TRIO lipid binding domain"/>
    <property type="match status" value="1"/>
</dbReference>
<reference evidence="3 4" key="1">
    <citation type="journal article" date="2019" name="PLoS Biol.">
        <title>Sex chromosomes control vertical transmission of feminizing Wolbachia symbionts in an isopod.</title>
        <authorList>
            <person name="Becking T."/>
            <person name="Chebbi M.A."/>
            <person name="Giraud I."/>
            <person name="Moumen B."/>
            <person name="Laverre T."/>
            <person name="Caubet Y."/>
            <person name="Peccoud J."/>
            <person name="Gilbert C."/>
            <person name="Cordaux R."/>
        </authorList>
    </citation>
    <scope>NUCLEOTIDE SEQUENCE [LARGE SCALE GENOMIC DNA]</scope>
    <source>
        <strain evidence="3">ANa2</strain>
        <tissue evidence="3">Whole body excluding digestive tract and cuticle</tissue>
    </source>
</reference>
<evidence type="ECO:0000256" key="1">
    <source>
        <dbReference type="SAM" id="Phobius"/>
    </source>
</evidence>
<keyword evidence="1" id="KW-1133">Transmembrane helix</keyword>
<dbReference type="InterPro" id="IPR051064">
    <property type="entry name" value="SEC14/CRAL-TRIO_domain"/>
</dbReference>
<dbReference type="PANTHER" id="PTHR23324">
    <property type="entry name" value="SEC14 RELATED PROTEIN"/>
    <property type="match status" value="1"/>
</dbReference>
<dbReference type="AlphaFoldDB" id="A0A5N5T8Y4"/>
<feature type="domain" description="CRAL-TRIO" evidence="2">
    <location>
        <begin position="42"/>
        <end position="142"/>
    </location>
</feature>
<evidence type="ECO:0000259" key="2">
    <source>
        <dbReference type="PROSITE" id="PS50191"/>
    </source>
</evidence>
<keyword evidence="1" id="KW-0472">Membrane</keyword>
<dbReference type="Pfam" id="PF00650">
    <property type="entry name" value="CRAL_TRIO"/>
    <property type="match status" value="1"/>
</dbReference>
<name>A0A5N5T8Y4_9CRUS</name>
<protein>
    <recommendedName>
        <fullName evidence="2">CRAL-TRIO domain-containing protein</fullName>
    </recommendedName>
</protein>
<comment type="caution">
    <text evidence="3">The sequence shown here is derived from an EMBL/GenBank/DDBJ whole genome shotgun (WGS) entry which is preliminary data.</text>
</comment>
<sequence length="301" mass="34893">MGSKKSEIHISSVVNVQNVYKIFFCKYLTLIFITKNDIFVRLLFLISALSLLLLFLISALNLLLKGTKIYESNYPEVMKYTFVINAPKTHTVIYNIAKPFLHPNTIKRIKIYGKKGWKEDLLKEIDVDQLPVHWGGTMTDPDGDTKCASNICVGGKVPKEYYLKNKVLKHQNETLFLDFKDKIILARNERKFFEFEVGDNNSGTELRWEFRSTGSDIGYEISRIISEEEESLIPFQRINSQIFKEEGALCCDKKGLCKSNLKFIKENYFIHKLKKAITDESYKPQTKNVKKCLALSFHKNY</sequence>
<keyword evidence="1" id="KW-0812">Transmembrane</keyword>
<proteinExistence type="predicted"/>
<dbReference type="CDD" id="cd00170">
    <property type="entry name" value="SEC14"/>
    <property type="match status" value="1"/>
</dbReference>
<evidence type="ECO:0000313" key="4">
    <source>
        <dbReference type="Proteomes" id="UP000326759"/>
    </source>
</evidence>
<organism evidence="3 4">
    <name type="scientific">Armadillidium nasatum</name>
    <dbReference type="NCBI Taxonomy" id="96803"/>
    <lineage>
        <taxon>Eukaryota</taxon>
        <taxon>Metazoa</taxon>
        <taxon>Ecdysozoa</taxon>
        <taxon>Arthropoda</taxon>
        <taxon>Crustacea</taxon>
        <taxon>Multicrustacea</taxon>
        <taxon>Malacostraca</taxon>
        <taxon>Eumalacostraca</taxon>
        <taxon>Peracarida</taxon>
        <taxon>Isopoda</taxon>
        <taxon>Oniscidea</taxon>
        <taxon>Crinocheta</taxon>
        <taxon>Armadillidiidae</taxon>
        <taxon>Armadillidium</taxon>
    </lineage>
</organism>
<accession>A0A5N5T8Y4</accession>
<gene>
    <name evidence="3" type="ORF">Anas_11254</name>
</gene>
<dbReference type="EMBL" id="SEYY01010513">
    <property type="protein sequence ID" value="KAB7501470.1"/>
    <property type="molecule type" value="Genomic_DNA"/>
</dbReference>
<dbReference type="PROSITE" id="PS50191">
    <property type="entry name" value="CRAL_TRIO"/>
    <property type="match status" value="1"/>
</dbReference>
<keyword evidence="4" id="KW-1185">Reference proteome</keyword>
<dbReference type="OrthoDB" id="1434354at2759"/>